<protein>
    <submittedName>
        <fullName evidence="1">Uncharacterized protein</fullName>
    </submittedName>
</protein>
<gene>
    <name evidence="1" type="primary">orf190</name>
</gene>
<evidence type="ECO:0000313" key="1">
    <source>
        <dbReference type="EMBL" id="QBM09672.1"/>
    </source>
</evidence>
<sequence length="190" mass="22402">MILSKIPDNNKVKNFLKNGMNYKIEVYAKEHEQTENILNYVSKIENYSHKYSSFKGVSCIIETSINNILRYKSSYKSSHVLNFKYAFIASDFYMDLLKNQWILERIYKNKMENFISSHVLDKSNNKSVKLLNNSLFYFNNNYHILKLNEKIKCLKDFKNFIDIHCCCYAIIKNNCITTTSPLITTEIISP</sequence>
<dbReference type="EMBL" id="MK550697">
    <property type="protein sequence ID" value="QBM09672.1"/>
    <property type="molecule type" value="Genomic_DNA"/>
</dbReference>
<organism evidence="1">
    <name type="scientific">Dactylella sp</name>
    <dbReference type="NCBI Taxonomy" id="1814903"/>
    <lineage>
        <taxon>Eukaryota</taxon>
        <taxon>Fungi</taxon>
        <taxon>Dikarya</taxon>
        <taxon>Ascomycota</taxon>
        <taxon>Pezizomycotina</taxon>
        <taxon>Orbiliomycetes</taxon>
        <taxon>Orbiliales</taxon>
        <taxon>Orbiliaceae</taxon>
        <taxon>Dactylella</taxon>
    </lineage>
</organism>
<geneLocation type="mitochondrion" evidence="1"/>
<reference evidence="1" key="1">
    <citation type="submission" date="2019-02" db="EMBL/GenBank/DDBJ databases">
        <authorList>
            <person name="Fang M.L."/>
            <person name="Zhang Y."/>
        </authorList>
    </citation>
    <scope>NUCLEOTIDE SEQUENCE</scope>
    <source>
        <strain evidence="1">YMF1.01838</strain>
    </source>
</reference>
<proteinExistence type="predicted"/>
<keyword evidence="1" id="KW-0496">Mitochondrion</keyword>
<accession>A0A482DRI8</accession>
<name>A0A482DRI8_9PEZI</name>
<dbReference type="AlphaFoldDB" id="A0A482DRI8"/>